<dbReference type="Pfam" id="PF00512">
    <property type="entry name" value="HisKA"/>
    <property type="match status" value="1"/>
</dbReference>
<gene>
    <name evidence="14" type="ORF">ATL17_3371</name>
</gene>
<dbReference type="CDD" id="cd00082">
    <property type="entry name" value="HisKA"/>
    <property type="match status" value="1"/>
</dbReference>
<dbReference type="InterPro" id="IPR036097">
    <property type="entry name" value="HisK_dim/P_sf"/>
</dbReference>
<dbReference type="RefSeq" id="WP_133573969.1">
    <property type="nucleotide sequence ID" value="NZ_SNYR01000004.1"/>
</dbReference>
<dbReference type="InterPro" id="IPR003660">
    <property type="entry name" value="HAMP_dom"/>
</dbReference>
<dbReference type="PANTHER" id="PTHR43065">
    <property type="entry name" value="SENSOR HISTIDINE KINASE"/>
    <property type="match status" value="1"/>
</dbReference>
<dbReference type="InterPro" id="IPR017055">
    <property type="entry name" value="Sig_transdc_His_kinase_DctB"/>
</dbReference>
<evidence type="ECO:0000256" key="2">
    <source>
        <dbReference type="ARBA" id="ARBA00004370"/>
    </source>
</evidence>
<feature type="transmembrane region" description="Helical" evidence="11">
    <location>
        <begin position="344"/>
        <end position="363"/>
    </location>
</feature>
<keyword evidence="4" id="KW-0597">Phosphoprotein</keyword>
<comment type="subcellular location">
    <subcellularLocation>
        <location evidence="2">Membrane</location>
    </subcellularLocation>
</comment>
<evidence type="ECO:0000256" key="11">
    <source>
        <dbReference type="SAM" id="Phobius"/>
    </source>
</evidence>
<evidence type="ECO:0000256" key="9">
    <source>
        <dbReference type="ARBA" id="ARBA00023012"/>
    </source>
</evidence>
<proteinExistence type="predicted"/>
<protein>
    <recommendedName>
        <fullName evidence="3">histidine kinase</fullName>
        <ecNumber evidence="3">2.7.13.3</ecNumber>
    </recommendedName>
</protein>
<keyword evidence="6" id="KW-0547">Nucleotide-binding</keyword>
<dbReference type="PRINTS" id="PR00344">
    <property type="entry name" value="BCTRLSENSOR"/>
</dbReference>
<dbReference type="InterPro" id="IPR004358">
    <property type="entry name" value="Sig_transdc_His_kin-like_C"/>
</dbReference>
<keyword evidence="7 14" id="KW-0418">Kinase</keyword>
<dbReference type="InterPro" id="IPR038188">
    <property type="entry name" value="TorS_sensor_sf"/>
</dbReference>
<dbReference type="Gene3D" id="1.10.287.130">
    <property type="match status" value="1"/>
</dbReference>
<evidence type="ECO:0000256" key="8">
    <source>
        <dbReference type="ARBA" id="ARBA00022840"/>
    </source>
</evidence>
<dbReference type="OrthoDB" id="9789238at2"/>
<evidence type="ECO:0000259" key="13">
    <source>
        <dbReference type="PROSITE" id="PS50885"/>
    </source>
</evidence>
<dbReference type="PROSITE" id="PS50109">
    <property type="entry name" value="HIS_KIN"/>
    <property type="match status" value="1"/>
</dbReference>
<sequence>MSEVASLKDRFFSVLPGAYSVWGRLFASFLLISAILAIISVAAVWRFTTLSQDMSALVEQQMPEIVQVNEVATAVTELAAQATILSEPRLRKDRAAYQETLNQQLSNLSDRISQVRDPELVSARDEIEEHIRLLLSFSDQQFSLEENLIAKASSLRWLQADFQSEISPLLLDISFNIDNAVSRIEASQGRDDFRVAFDLLSSESAKRDLVQEVGREGSFAINAMLQSTNAQSAESLAQFADITLESLDHANRLLQELGDASSLITLEQSLQSLRELAIAETGVFAIAQQLIETRQQVLLELAAAQQSLSQFQKELSETGEQRRATAISVADAAIVGMQNASVQIVLLSLIGLMAMSFILVFYVRRRIVARLQALSHALRAIARGELDQPTAQMTGSDELGRMGNAVEVFRQSVIEREETLNRLQKEIEERERTNKKLQQTQVELVQAGKLAALGRLSAGISHELNQPIAATRYAAHNSLTRLEQGADVKTLEKPLQKIVRLSDRMTALVKQFSHFARRSDYQIKPIDLAPVVERSVEIFQSRLAEQPNVKIEWDAKSLKRQVRGDPLLVEQVLVNLISNAIDAITEANRKSGSIQIIGRPEGEFVMIDVIDNGAGIPQLEHDIFEPFVTSKEVGKGTGLGLSISYTIAQDLGGVLHLRNNVDQGATASLGLRAADE</sequence>
<evidence type="ECO:0000256" key="6">
    <source>
        <dbReference type="ARBA" id="ARBA00022741"/>
    </source>
</evidence>
<dbReference type="InterPro" id="IPR003594">
    <property type="entry name" value="HATPase_dom"/>
</dbReference>
<feature type="transmembrane region" description="Helical" evidence="11">
    <location>
        <begin position="21"/>
        <end position="45"/>
    </location>
</feature>
<comment type="catalytic activity">
    <reaction evidence="1">
        <text>ATP + protein L-histidine = ADP + protein N-phospho-L-histidine.</text>
        <dbReference type="EC" id="2.7.13.3"/>
    </reaction>
</comment>
<feature type="domain" description="Histidine kinase" evidence="12">
    <location>
        <begin position="459"/>
        <end position="675"/>
    </location>
</feature>
<dbReference type="Gene3D" id="3.30.565.10">
    <property type="entry name" value="Histidine kinase-like ATPase, C-terminal domain"/>
    <property type="match status" value="1"/>
</dbReference>
<reference evidence="14 15" key="1">
    <citation type="submission" date="2019-03" db="EMBL/GenBank/DDBJ databases">
        <title>Genomic Encyclopedia of Type Strains, Phase III (KMG-III): the genomes of soil and plant-associated and newly described type strains.</title>
        <authorList>
            <person name="Whitman W."/>
        </authorList>
    </citation>
    <scope>NUCLEOTIDE SEQUENCE [LARGE SCALE GENOMIC DNA]</scope>
    <source>
        <strain evidence="14 15">CGMCC 1.7002</strain>
    </source>
</reference>
<keyword evidence="9" id="KW-0902">Two-component regulatory system</keyword>
<dbReference type="Pfam" id="PF02518">
    <property type="entry name" value="HATPase_c"/>
    <property type="match status" value="1"/>
</dbReference>
<feature type="coiled-coil region" evidence="10">
    <location>
        <begin position="287"/>
        <end position="321"/>
    </location>
</feature>
<keyword evidence="11" id="KW-0812">Transmembrane</keyword>
<dbReference type="Proteomes" id="UP000295391">
    <property type="component" value="Unassembled WGS sequence"/>
</dbReference>
<dbReference type="GO" id="GO:0000155">
    <property type="term" value="F:phosphorelay sensor kinase activity"/>
    <property type="evidence" value="ECO:0007669"/>
    <property type="project" value="InterPro"/>
</dbReference>
<dbReference type="PANTHER" id="PTHR43065:SF46">
    <property type="entry name" value="C4-DICARBOXYLATE TRANSPORT SENSOR PROTEIN DCTB"/>
    <property type="match status" value="1"/>
</dbReference>
<keyword evidence="11" id="KW-0472">Membrane</keyword>
<keyword evidence="10" id="KW-0175">Coiled coil</keyword>
<feature type="coiled-coil region" evidence="10">
    <location>
        <begin position="413"/>
        <end position="443"/>
    </location>
</feature>
<dbReference type="EC" id="2.7.13.3" evidence="3"/>
<keyword evidence="5" id="KW-0808">Transferase</keyword>
<dbReference type="InterPro" id="IPR005467">
    <property type="entry name" value="His_kinase_dom"/>
</dbReference>
<evidence type="ECO:0000313" key="15">
    <source>
        <dbReference type="Proteomes" id="UP000295391"/>
    </source>
</evidence>
<dbReference type="InterPro" id="IPR003661">
    <property type="entry name" value="HisK_dim/P_dom"/>
</dbReference>
<dbReference type="InterPro" id="IPR036890">
    <property type="entry name" value="HATPase_C_sf"/>
</dbReference>
<dbReference type="SUPFAM" id="SSF158472">
    <property type="entry name" value="HAMP domain-like"/>
    <property type="match status" value="1"/>
</dbReference>
<dbReference type="EMBL" id="SNYR01000004">
    <property type="protein sequence ID" value="TDQ60482.1"/>
    <property type="molecule type" value="Genomic_DNA"/>
</dbReference>
<evidence type="ECO:0000256" key="1">
    <source>
        <dbReference type="ARBA" id="ARBA00000085"/>
    </source>
</evidence>
<keyword evidence="11" id="KW-1133">Transmembrane helix</keyword>
<evidence type="ECO:0000313" key="14">
    <source>
        <dbReference type="EMBL" id="TDQ60482.1"/>
    </source>
</evidence>
<accession>A0A4R6VCN1</accession>
<dbReference type="SMART" id="SM00388">
    <property type="entry name" value="HisKA"/>
    <property type="match status" value="1"/>
</dbReference>
<dbReference type="Gene3D" id="1.20.58.920">
    <property type="match status" value="1"/>
</dbReference>
<dbReference type="SUPFAM" id="SSF55874">
    <property type="entry name" value="ATPase domain of HSP90 chaperone/DNA topoisomerase II/histidine kinase"/>
    <property type="match status" value="1"/>
</dbReference>
<dbReference type="Pfam" id="PF00672">
    <property type="entry name" value="HAMP"/>
    <property type="match status" value="1"/>
</dbReference>
<evidence type="ECO:0000256" key="4">
    <source>
        <dbReference type="ARBA" id="ARBA00022553"/>
    </source>
</evidence>
<dbReference type="SMART" id="SM00304">
    <property type="entry name" value="HAMP"/>
    <property type="match status" value="1"/>
</dbReference>
<name>A0A4R6VCN1_9HYPH</name>
<dbReference type="Gene3D" id="6.10.340.10">
    <property type="match status" value="1"/>
</dbReference>
<dbReference type="GO" id="GO:0016020">
    <property type="term" value="C:membrane"/>
    <property type="evidence" value="ECO:0007669"/>
    <property type="project" value="UniProtKB-SubCell"/>
</dbReference>
<dbReference type="SMART" id="SM00387">
    <property type="entry name" value="HATPase_c"/>
    <property type="match status" value="1"/>
</dbReference>
<comment type="caution">
    <text evidence="14">The sequence shown here is derived from an EMBL/GenBank/DDBJ whole genome shotgun (WGS) entry which is preliminary data.</text>
</comment>
<dbReference type="GO" id="GO:0005524">
    <property type="term" value="F:ATP binding"/>
    <property type="evidence" value="ECO:0007669"/>
    <property type="project" value="UniProtKB-KW"/>
</dbReference>
<keyword evidence="15" id="KW-1185">Reference proteome</keyword>
<dbReference type="CDD" id="cd06225">
    <property type="entry name" value="HAMP"/>
    <property type="match status" value="1"/>
</dbReference>
<organism evidence="14 15">
    <name type="scientific">Maritalea mobilis</name>
    <dbReference type="NCBI Taxonomy" id="483324"/>
    <lineage>
        <taxon>Bacteria</taxon>
        <taxon>Pseudomonadati</taxon>
        <taxon>Pseudomonadota</taxon>
        <taxon>Alphaproteobacteria</taxon>
        <taxon>Hyphomicrobiales</taxon>
        <taxon>Devosiaceae</taxon>
        <taxon>Maritalea</taxon>
    </lineage>
</organism>
<evidence type="ECO:0000259" key="12">
    <source>
        <dbReference type="PROSITE" id="PS50109"/>
    </source>
</evidence>
<feature type="domain" description="HAMP" evidence="13">
    <location>
        <begin position="365"/>
        <end position="418"/>
    </location>
</feature>
<dbReference type="PROSITE" id="PS50885">
    <property type="entry name" value="HAMP"/>
    <property type="match status" value="1"/>
</dbReference>
<dbReference type="PIRSF" id="PIRSF036431">
    <property type="entry name" value="STHK_DctB"/>
    <property type="match status" value="1"/>
</dbReference>
<evidence type="ECO:0000256" key="3">
    <source>
        <dbReference type="ARBA" id="ARBA00012438"/>
    </source>
</evidence>
<evidence type="ECO:0000256" key="7">
    <source>
        <dbReference type="ARBA" id="ARBA00022777"/>
    </source>
</evidence>
<dbReference type="SUPFAM" id="SSF47384">
    <property type="entry name" value="Homodimeric domain of signal transducing histidine kinase"/>
    <property type="match status" value="1"/>
</dbReference>
<keyword evidence="8" id="KW-0067">ATP-binding</keyword>
<evidence type="ECO:0000256" key="5">
    <source>
        <dbReference type="ARBA" id="ARBA00022679"/>
    </source>
</evidence>
<dbReference type="AlphaFoldDB" id="A0A4R6VCN1"/>
<evidence type="ECO:0000256" key="10">
    <source>
        <dbReference type="SAM" id="Coils"/>
    </source>
</evidence>